<dbReference type="Proteomes" id="UP000005808">
    <property type="component" value="Unassembled WGS sequence"/>
</dbReference>
<dbReference type="Pfam" id="PF06980">
    <property type="entry name" value="DUF1302"/>
    <property type="match status" value="1"/>
</dbReference>
<accession>H1S8N7</accession>
<evidence type="ECO:0000313" key="3">
    <source>
        <dbReference type="Proteomes" id="UP000005808"/>
    </source>
</evidence>
<proteinExistence type="predicted"/>
<comment type="caution">
    <text evidence="2">The sequence shown here is derived from an EMBL/GenBank/DDBJ whole genome shotgun (WGS) entry which is preliminary data.</text>
</comment>
<keyword evidence="1" id="KW-0732">Signal</keyword>
<name>H1S8N7_9BURK</name>
<feature type="chain" id="PRO_5003553316" description="DUF1302 domain-containing protein" evidence="1">
    <location>
        <begin position="33"/>
        <end position="553"/>
    </location>
</feature>
<evidence type="ECO:0000313" key="2">
    <source>
        <dbReference type="EMBL" id="EHP41079.1"/>
    </source>
</evidence>
<gene>
    <name evidence="2" type="ORF">OR16_21793</name>
</gene>
<dbReference type="InterPro" id="IPR010727">
    <property type="entry name" value="DUF1302"/>
</dbReference>
<evidence type="ECO:0008006" key="4">
    <source>
        <dbReference type="Google" id="ProtNLM"/>
    </source>
</evidence>
<dbReference type="AlphaFoldDB" id="H1S8N7"/>
<feature type="signal peptide" evidence="1">
    <location>
        <begin position="1"/>
        <end position="32"/>
    </location>
</feature>
<dbReference type="EMBL" id="AHJE01000053">
    <property type="protein sequence ID" value="EHP41079.1"/>
    <property type="molecule type" value="Genomic_DNA"/>
</dbReference>
<protein>
    <recommendedName>
        <fullName evidence="4">DUF1302 domain-containing protein</fullName>
    </recommendedName>
</protein>
<organism evidence="2 3">
    <name type="scientific">Cupriavidus basilensis OR16</name>
    <dbReference type="NCBI Taxonomy" id="1127483"/>
    <lineage>
        <taxon>Bacteria</taxon>
        <taxon>Pseudomonadati</taxon>
        <taxon>Pseudomonadota</taxon>
        <taxon>Betaproteobacteria</taxon>
        <taxon>Burkholderiales</taxon>
        <taxon>Burkholderiaceae</taxon>
        <taxon>Cupriavidus</taxon>
    </lineage>
</organism>
<dbReference type="RefSeq" id="WP_006159791.1">
    <property type="nucleotide sequence ID" value="NZ_AHJE01000053.1"/>
</dbReference>
<dbReference type="PATRIC" id="fig|1127483.3.peg.4355"/>
<sequence length="553" mass="59820">MNTETLPARGSPPGMEALVLALAALSAPAAHAFQIATENEDLTIRWDNTLKYSVAQRVKAPSQKLTADVNTDDGDRNFRKWGLISNRVDLLSEFDVTYRNYGVRVSGAAWYDDVYNRRNDNDSPATANAASVPHDQFPSGTRTINGRDVELLDAFAFGKLDVGGKPVSFRLGQHSLLYGESLFFGNNGIAAAQSPVDLVKLLSVPNTQFKELIRPVPQVSGQVQLMPNLAVGGYYQLDWERNRLPGVGSYFSSVDILDAGGERILAGPGVFFSRVGDQKAKSSGQGGIQMRFRPHGRDSELGLYAANFHAKDPVVYTSFAGQNLAVGRLGQYQLVFPEDIKVAGASFSTTLGTANVAGEFSYRHNMPLVPRGGSVFVPPGMTANNSGNPLYPVGDTAHAQISWINLLSPTALWQGGSIIGEIAWNRRLGVSRNPDALDPNATRDAAAIRMVFQPAYFQVLSGLDINVPIGIGYGLFGKSSVINPGFGVRHGGDLSIGLNGIYEQVWRFGLTFTHYFGPEATVITPPNGASQAYSYGQSFKDRDFVSLTIQRAF</sequence>
<reference evidence="2 3" key="1">
    <citation type="journal article" date="2012" name="J. Bacteriol.">
        <title>De Novo Genome Project of Cupriavidus basilensis OR16.</title>
        <authorList>
            <person name="Cserhati M."/>
            <person name="Kriszt B."/>
            <person name="Szoboszlay S."/>
            <person name="Toth A."/>
            <person name="Szabo I."/>
            <person name="Tancsics A."/>
            <person name="Nagy I."/>
            <person name="Horvath B."/>
            <person name="Nagy I."/>
            <person name="Kukolya J."/>
        </authorList>
    </citation>
    <scope>NUCLEOTIDE SEQUENCE [LARGE SCALE GENOMIC DNA]</scope>
    <source>
        <strain evidence="2 3">OR16</strain>
    </source>
</reference>
<evidence type="ECO:0000256" key="1">
    <source>
        <dbReference type="SAM" id="SignalP"/>
    </source>
</evidence>